<dbReference type="AlphaFoldDB" id="A0A9X4M490"/>
<dbReference type="EMBL" id="JANRHA010000009">
    <property type="protein sequence ID" value="MDG3015837.1"/>
    <property type="molecule type" value="Genomic_DNA"/>
</dbReference>
<keyword evidence="2" id="KW-1185">Reference proteome</keyword>
<protein>
    <submittedName>
        <fullName evidence="1">Uncharacterized protein</fullName>
    </submittedName>
</protein>
<dbReference type="Proteomes" id="UP001152755">
    <property type="component" value="Unassembled WGS sequence"/>
</dbReference>
<accession>A0A9X4M490</accession>
<organism evidence="1 2">
    <name type="scientific">Speluncibacter jeojiensis</name>
    <dbReference type="NCBI Taxonomy" id="2710754"/>
    <lineage>
        <taxon>Bacteria</taxon>
        <taxon>Bacillati</taxon>
        <taxon>Actinomycetota</taxon>
        <taxon>Actinomycetes</taxon>
        <taxon>Mycobacteriales</taxon>
        <taxon>Speluncibacteraceae</taxon>
        <taxon>Speluncibacter</taxon>
    </lineage>
</organism>
<proteinExistence type="predicted"/>
<name>A0A9X4M490_9ACTN</name>
<sequence>MAATAPTSITVSGTDHYVGQTYTITVHCQVQSTVGIAVDVDPYSAAEPSDLLGGGPIAPASDLLATVQWTPTTAGTHTLEAYGCSSGVGWPNGRPPTATLPVDVMTAPASTGSVGEIPVVGSILSKLFG</sequence>
<comment type="caution">
    <text evidence="1">The sequence shown here is derived from an EMBL/GenBank/DDBJ whole genome shotgun (WGS) entry which is preliminary data.</text>
</comment>
<evidence type="ECO:0000313" key="2">
    <source>
        <dbReference type="Proteomes" id="UP001152755"/>
    </source>
</evidence>
<evidence type="ECO:0000313" key="1">
    <source>
        <dbReference type="EMBL" id="MDG3015837.1"/>
    </source>
</evidence>
<reference evidence="1" key="1">
    <citation type="submission" date="2022-08" db="EMBL/GenBank/DDBJ databases">
        <title>Genome analysis of Corynebacteriales strain.</title>
        <authorList>
            <person name="Lee S.D."/>
        </authorList>
    </citation>
    <scope>NUCLEOTIDE SEQUENCE</scope>
    <source>
        <strain evidence="1">D3-21</strain>
    </source>
</reference>
<gene>
    <name evidence="1" type="ORF">NVS88_14845</name>
</gene>